<dbReference type="InterPro" id="IPR011989">
    <property type="entry name" value="ARM-like"/>
</dbReference>
<feature type="domain" description="Putative E3 ubiquitin-protein ligase LIN ARM-like" evidence="3">
    <location>
        <begin position="612"/>
        <end position="973"/>
    </location>
</feature>
<reference evidence="5" key="2">
    <citation type="submission" date="2018-05" db="EMBL/GenBank/DDBJ databases">
        <title>OpunRS2 (Oryza punctata Reference Sequence Version 2).</title>
        <authorList>
            <person name="Zhang J."/>
            <person name="Kudrna D."/>
            <person name="Lee S."/>
            <person name="Talag J."/>
            <person name="Welchert J."/>
            <person name="Wing R.A."/>
        </authorList>
    </citation>
    <scope>NUCLEOTIDE SEQUENCE [LARGE SCALE GENOMIC DNA]</scope>
</reference>
<evidence type="ECO:0008006" key="7">
    <source>
        <dbReference type="Google" id="ProtNLM"/>
    </source>
</evidence>
<feature type="region of interest" description="Disordered" evidence="1">
    <location>
        <begin position="1"/>
        <end position="65"/>
    </location>
</feature>
<sequence>MTTTTTSPPPMPPLPSSSLRDLLEKERLESHGPAAGAAPRRARSGRHASPPPRVTPEEEGDGDGGGAAVEAVVAMLSGYVGRFVKDEGFRRGLREKCAACLAPAASRRGAGHAVLANLELGIESIERLAADAGAAHAQQQRDAKIRSLRNSIRLLSVVASLHAPPRHAAPASAPAAAAAEAHTCGVPNSHLSACAQLYLSVVYKMERNDHVSARHLLQVFVDAPYLARKNLLPDLWDHVFLPHLLHLKVWFTTEADLAADDRSRRMKTLQRLYNDHLNSGTAQFAIYYKEWLKSGGAEAPPPPSVPLPSMPGDFDAWEKHSSSLRRSSINRGLYNAVFGTAMEQEDVKDAKLDDDETSQLVLETDVELEDNSSCLKMGKIAHSNMGLQEKHSVIRKEGNIPETAPTPRKSYSLRLFSCRGDLTRNVINHPKIPKKEAVSVEKELECSELTMNLERAVSMVSSSDSLTQCEYAVQEVARACSNLREDPNLGTWLSCPSFIQGLLEVTFTSKDDLVLECAILIIGELILSNEVNRQIVLNADPQLEVFLRLLRSKELFLKAAIVLYLMKPKAKQMLSLDWIPLVLHILECGDEVQFLSSVKCAPKVAALYFLDQLLMGFDIDRNVENAKQMIALGGLDLLMNRIDGSDFRESKKCISLLTSCIQADGSCRHYLVDNLKKEPIVQLLVGNQKKASSAALNLLSELVCLNRTTQILEFLKELRNVGCLNTMHILLVYLQQAPIAQHPLAAVMLLQLDLLGDSSQYSVYREEAIDAMVAALEHGSHSRKLQEQCARALLLLAGRFSSSGEPIAEAWLLKRAGLDDSLSESFRRTEIFNDKSARVEEEKIVEERLKKLALMLLNSGNKKFLTALSNCISDGIPSLARACLITVTWMSSSLSPLHGCNTFQPLACSILATKLVDSLSYDRVLEERVLASLSLLNLVRHPECLEKLFPLKKDTVESLQDLAEVTWTAKELLFACCR</sequence>
<evidence type="ECO:0000313" key="5">
    <source>
        <dbReference type="EnsemblPlants" id="OPUNC02G04390.1"/>
    </source>
</evidence>
<feature type="compositionally biased region" description="Basic and acidic residues" evidence="1">
    <location>
        <begin position="21"/>
        <end position="30"/>
    </location>
</feature>
<dbReference type="InterPro" id="IPR056514">
    <property type="entry name" value="ARM_LIN_2nd"/>
</dbReference>
<evidence type="ECO:0000259" key="4">
    <source>
        <dbReference type="Pfam" id="PF23654"/>
    </source>
</evidence>
<dbReference type="InterPro" id="IPR056512">
    <property type="entry name" value="LIN_N"/>
</dbReference>
<feature type="domain" description="Putative E3 ubiquitin-protein ligase LIN ARM repeats" evidence="4">
    <location>
        <begin position="448"/>
        <end position="611"/>
    </location>
</feature>
<name>A0A0E0JW18_ORYPU</name>
<organism evidence="5">
    <name type="scientific">Oryza punctata</name>
    <name type="common">Red rice</name>
    <dbReference type="NCBI Taxonomy" id="4537"/>
    <lineage>
        <taxon>Eukaryota</taxon>
        <taxon>Viridiplantae</taxon>
        <taxon>Streptophyta</taxon>
        <taxon>Embryophyta</taxon>
        <taxon>Tracheophyta</taxon>
        <taxon>Spermatophyta</taxon>
        <taxon>Magnoliopsida</taxon>
        <taxon>Liliopsida</taxon>
        <taxon>Poales</taxon>
        <taxon>Poaceae</taxon>
        <taxon>BOP clade</taxon>
        <taxon>Oryzoideae</taxon>
        <taxon>Oryzeae</taxon>
        <taxon>Oryzinae</taxon>
        <taxon>Oryza</taxon>
    </lineage>
</organism>
<dbReference type="PANTHER" id="PTHR35549">
    <property type="entry name" value="OS04G0584500 PROTEIN"/>
    <property type="match status" value="1"/>
</dbReference>
<dbReference type="HOGENOM" id="CLU_008502_1_0_1"/>
<evidence type="ECO:0000313" key="6">
    <source>
        <dbReference type="Proteomes" id="UP000026962"/>
    </source>
</evidence>
<dbReference type="Proteomes" id="UP000026962">
    <property type="component" value="Chromosome 2"/>
</dbReference>
<dbReference type="InterPro" id="IPR016024">
    <property type="entry name" value="ARM-type_fold"/>
</dbReference>
<dbReference type="Gramene" id="OPUNC02G04390.1">
    <property type="protein sequence ID" value="OPUNC02G04390.1"/>
    <property type="gene ID" value="OPUNC02G04390"/>
</dbReference>
<dbReference type="Pfam" id="PF23628">
    <property type="entry name" value="ARM_LIN_C"/>
    <property type="match status" value="1"/>
</dbReference>
<evidence type="ECO:0000259" key="2">
    <source>
        <dbReference type="Pfam" id="PF23568"/>
    </source>
</evidence>
<dbReference type="EnsemblPlants" id="OPUNC02G04390.1">
    <property type="protein sequence ID" value="OPUNC02G04390.1"/>
    <property type="gene ID" value="OPUNC02G04390"/>
</dbReference>
<dbReference type="eggNOG" id="ENOG502QUWY">
    <property type="taxonomic scope" value="Eukaryota"/>
</dbReference>
<protein>
    <recommendedName>
        <fullName evidence="7">E3 ubiquitin-protein ligase LIN</fullName>
    </recommendedName>
</protein>
<keyword evidence="6" id="KW-1185">Reference proteome</keyword>
<evidence type="ECO:0000256" key="1">
    <source>
        <dbReference type="SAM" id="MobiDB-lite"/>
    </source>
</evidence>
<evidence type="ECO:0000259" key="3">
    <source>
        <dbReference type="Pfam" id="PF23628"/>
    </source>
</evidence>
<dbReference type="AlphaFoldDB" id="A0A0E0JW18"/>
<dbReference type="Pfam" id="PF23654">
    <property type="entry name" value="ARM_LIN_2nd"/>
    <property type="match status" value="1"/>
</dbReference>
<proteinExistence type="predicted"/>
<accession>A0A0E0JW18</accession>
<dbReference type="SUPFAM" id="SSF48371">
    <property type="entry name" value="ARM repeat"/>
    <property type="match status" value="1"/>
</dbReference>
<dbReference type="InterPro" id="IPR055566">
    <property type="entry name" value="ARM_LIN"/>
</dbReference>
<reference evidence="5" key="1">
    <citation type="submission" date="2015-04" db="UniProtKB">
        <authorList>
            <consortium name="EnsemblPlants"/>
        </authorList>
    </citation>
    <scope>IDENTIFICATION</scope>
</reference>
<dbReference type="Gene3D" id="1.25.10.10">
    <property type="entry name" value="Leucine-rich Repeat Variant"/>
    <property type="match status" value="1"/>
</dbReference>
<dbReference type="STRING" id="4537.A0A0E0JW18"/>
<dbReference type="PANTHER" id="PTHR35549:SF3">
    <property type="entry name" value="E3 UBIQUITIN-PROTEIN LIGASE LIN"/>
    <property type="match status" value="1"/>
</dbReference>
<feature type="domain" description="Putative E3 ubiquitin-protein ligase LIN N-terminal" evidence="2">
    <location>
        <begin position="68"/>
        <end position="309"/>
    </location>
</feature>
<dbReference type="Pfam" id="PF23568">
    <property type="entry name" value="ARM_LIN"/>
    <property type="match status" value="1"/>
</dbReference>
<dbReference type="OMA" id="PQEAAYY"/>